<feature type="transmembrane region" description="Helical" evidence="1">
    <location>
        <begin position="161"/>
        <end position="181"/>
    </location>
</feature>
<feature type="transmembrane region" description="Helical" evidence="1">
    <location>
        <begin position="52"/>
        <end position="73"/>
    </location>
</feature>
<comment type="caution">
    <text evidence="2">The sequence shown here is derived from an EMBL/GenBank/DDBJ whole genome shotgun (WGS) entry which is preliminary data.</text>
</comment>
<feature type="transmembrane region" description="Helical" evidence="1">
    <location>
        <begin position="79"/>
        <end position="100"/>
    </location>
</feature>
<keyword evidence="1" id="KW-0812">Transmembrane</keyword>
<proteinExistence type="predicted"/>
<protein>
    <submittedName>
        <fullName evidence="2">Uncharacterized protein</fullName>
    </submittedName>
</protein>
<reference evidence="2" key="1">
    <citation type="journal article" date="2014" name="Int. J. Syst. Evol. Microbiol.">
        <title>Complete genome sequence of Corynebacterium casei LMG S-19264T (=DSM 44701T), isolated from a smear-ripened cheese.</title>
        <authorList>
            <consortium name="US DOE Joint Genome Institute (JGI-PGF)"/>
            <person name="Walter F."/>
            <person name="Albersmeier A."/>
            <person name="Kalinowski J."/>
            <person name="Ruckert C."/>
        </authorList>
    </citation>
    <scope>NUCLEOTIDE SEQUENCE</scope>
    <source>
        <strain evidence="2">CGMCC 1.12408</strain>
    </source>
</reference>
<organism evidence="2 3">
    <name type="scientific">Ornithinibacillus halotolerans</name>
    <dbReference type="NCBI Taxonomy" id="1274357"/>
    <lineage>
        <taxon>Bacteria</taxon>
        <taxon>Bacillati</taxon>
        <taxon>Bacillota</taxon>
        <taxon>Bacilli</taxon>
        <taxon>Bacillales</taxon>
        <taxon>Bacillaceae</taxon>
        <taxon>Ornithinibacillus</taxon>
    </lineage>
</organism>
<dbReference type="Proteomes" id="UP000613512">
    <property type="component" value="Unassembled WGS sequence"/>
</dbReference>
<keyword evidence="1" id="KW-0472">Membrane</keyword>
<evidence type="ECO:0000256" key="1">
    <source>
        <dbReference type="SAM" id="Phobius"/>
    </source>
</evidence>
<dbReference type="EMBL" id="BMEY01000004">
    <property type="protein sequence ID" value="GGA68555.1"/>
    <property type="molecule type" value="Genomic_DNA"/>
</dbReference>
<keyword evidence="3" id="KW-1185">Reference proteome</keyword>
<name>A0A916RT86_9BACI</name>
<evidence type="ECO:0000313" key="3">
    <source>
        <dbReference type="Proteomes" id="UP000613512"/>
    </source>
</evidence>
<accession>A0A916RT86</accession>
<feature type="transmembrane region" description="Helical" evidence="1">
    <location>
        <begin position="134"/>
        <end position="154"/>
    </location>
</feature>
<sequence>MADNRTQIIVREIKYWKDHKLLPETQCDFLLALYTQGDESLSTKKKWKLNPLLVVQVILLFLMVPFSFLVVYFTQFNSFLQLSILILFVSYAIWVFIYLWNQQSTYIHIPIVVSLLLLLVVTDLLVTILTLQSLYAYILFGVNFISWLVCGIIFKYRYLMISSIIAFIILLFANFSHLFSFNY</sequence>
<gene>
    <name evidence="2" type="ORF">GCM10008025_10670</name>
</gene>
<reference evidence="2" key="2">
    <citation type="submission" date="2020-09" db="EMBL/GenBank/DDBJ databases">
        <authorList>
            <person name="Sun Q."/>
            <person name="Zhou Y."/>
        </authorList>
    </citation>
    <scope>NUCLEOTIDE SEQUENCE</scope>
    <source>
        <strain evidence="2">CGMCC 1.12408</strain>
    </source>
</reference>
<evidence type="ECO:0000313" key="2">
    <source>
        <dbReference type="EMBL" id="GGA68555.1"/>
    </source>
</evidence>
<dbReference type="RefSeq" id="WP_188383659.1">
    <property type="nucleotide sequence ID" value="NZ_BMEY01000004.1"/>
</dbReference>
<feature type="transmembrane region" description="Helical" evidence="1">
    <location>
        <begin position="107"/>
        <end position="128"/>
    </location>
</feature>
<keyword evidence="1" id="KW-1133">Transmembrane helix</keyword>
<dbReference type="AlphaFoldDB" id="A0A916RT86"/>